<reference evidence="3" key="1">
    <citation type="journal article" date="2015" name="BMC Genomics">
        <title>Genomic and transcriptomic analysis of the endophytic fungus Pestalotiopsis fici reveals its lifestyle and high potential for synthesis of natural products.</title>
        <authorList>
            <person name="Wang X."/>
            <person name="Zhang X."/>
            <person name="Liu L."/>
            <person name="Xiang M."/>
            <person name="Wang W."/>
            <person name="Sun X."/>
            <person name="Che Y."/>
            <person name="Guo L."/>
            <person name="Liu G."/>
            <person name="Guo L."/>
            <person name="Wang C."/>
            <person name="Yin W.B."/>
            <person name="Stadler M."/>
            <person name="Zhang X."/>
            <person name="Liu X."/>
        </authorList>
    </citation>
    <scope>NUCLEOTIDE SEQUENCE [LARGE SCALE GENOMIC DNA]</scope>
    <source>
        <strain evidence="3">W106-1 / CGMCC3.15140</strain>
    </source>
</reference>
<dbReference type="OrthoDB" id="10257263at2759"/>
<dbReference type="AlphaFoldDB" id="W3XA52"/>
<feature type="binding site" evidence="1">
    <location>
        <position position="315"/>
    </location>
    <ligand>
        <name>Zn(2+)</name>
        <dbReference type="ChEBI" id="CHEBI:29105"/>
    </ligand>
</feature>
<dbReference type="eggNOG" id="KOG2787">
    <property type="taxonomic scope" value="Eukaryota"/>
</dbReference>
<dbReference type="InterPro" id="IPR012341">
    <property type="entry name" value="6hp_glycosidase-like_sf"/>
</dbReference>
<evidence type="ECO:0000256" key="1">
    <source>
        <dbReference type="PIRSR" id="PIRSR607822-1"/>
    </source>
</evidence>
<dbReference type="GO" id="GO:0046872">
    <property type="term" value="F:metal ion binding"/>
    <property type="evidence" value="ECO:0007669"/>
    <property type="project" value="UniProtKB-KW"/>
</dbReference>
<protein>
    <recommendedName>
        <fullName evidence="4">Abscisic acid ABA receptor</fullName>
    </recommendedName>
</protein>
<dbReference type="PRINTS" id="PR01950">
    <property type="entry name" value="LANCSUPER"/>
</dbReference>
<gene>
    <name evidence="2" type="ORF">PFICI_04785</name>
</gene>
<keyword evidence="1" id="KW-0479">Metal-binding</keyword>
<dbReference type="PANTHER" id="PTHR12736">
    <property type="entry name" value="LANC-LIKE PROTEIN"/>
    <property type="match status" value="1"/>
</dbReference>
<dbReference type="CDD" id="cd04794">
    <property type="entry name" value="euk_LANCL"/>
    <property type="match status" value="1"/>
</dbReference>
<dbReference type="HOGENOM" id="CLU_040560_0_0_1"/>
<dbReference type="SUPFAM" id="SSF158745">
    <property type="entry name" value="LanC-like"/>
    <property type="match status" value="1"/>
</dbReference>
<feature type="binding site" evidence="1">
    <location>
        <position position="265"/>
    </location>
    <ligand>
        <name>Zn(2+)</name>
        <dbReference type="ChEBI" id="CHEBI:29105"/>
    </ligand>
</feature>
<evidence type="ECO:0000313" key="2">
    <source>
        <dbReference type="EMBL" id="ETS82909.1"/>
    </source>
</evidence>
<feature type="binding site" evidence="1">
    <location>
        <position position="314"/>
    </location>
    <ligand>
        <name>Zn(2+)</name>
        <dbReference type="ChEBI" id="CHEBI:29105"/>
    </ligand>
</feature>
<dbReference type="GO" id="GO:0031179">
    <property type="term" value="P:peptide modification"/>
    <property type="evidence" value="ECO:0007669"/>
    <property type="project" value="InterPro"/>
</dbReference>
<dbReference type="InterPro" id="IPR007822">
    <property type="entry name" value="LANC-like"/>
</dbReference>
<evidence type="ECO:0008006" key="4">
    <source>
        <dbReference type="Google" id="ProtNLM"/>
    </source>
</evidence>
<dbReference type="Proteomes" id="UP000030651">
    <property type="component" value="Unassembled WGS sequence"/>
</dbReference>
<dbReference type="GeneID" id="19269798"/>
<dbReference type="KEGG" id="pfy:PFICI_04785"/>
<dbReference type="Pfam" id="PF05147">
    <property type="entry name" value="LANC_like"/>
    <property type="match status" value="1"/>
</dbReference>
<keyword evidence="1" id="KW-0862">Zinc</keyword>
<dbReference type="PANTHER" id="PTHR12736:SF7">
    <property type="entry name" value="LANC-LIKE PROTEIN 3"/>
    <property type="match status" value="1"/>
</dbReference>
<evidence type="ECO:0000313" key="3">
    <source>
        <dbReference type="Proteomes" id="UP000030651"/>
    </source>
</evidence>
<accession>W3XA52</accession>
<organism evidence="2 3">
    <name type="scientific">Pestalotiopsis fici (strain W106-1 / CGMCC3.15140)</name>
    <dbReference type="NCBI Taxonomy" id="1229662"/>
    <lineage>
        <taxon>Eukaryota</taxon>
        <taxon>Fungi</taxon>
        <taxon>Dikarya</taxon>
        <taxon>Ascomycota</taxon>
        <taxon>Pezizomycotina</taxon>
        <taxon>Sordariomycetes</taxon>
        <taxon>Xylariomycetidae</taxon>
        <taxon>Amphisphaeriales</taxon>
        <taxon>Sporocadaceae</taxon>
        <taxon>Pestalotiopsis</taxon>
    </lineage>
</organism>
<dbReference type="InParanoid" id="W3XA52"/>
<dbReference type="OMA" id="HEIKSMA"/>
<dbReference type="SMART" id="SM01260">
    <property type="entry name" value="LANC_like"/>
    <property type="match status" value="1"/>
</dbReference>
<dbReference type="RefSeq" id="XP_007831557.1">
    <property type="nucleotide sequence ID" value="XM_007833366.1"/>
</dbReference>
<name>W3XA52_PESFW</name>
<dbReference type="EMBL" id="KI912111">
    <property type="protein sequence ID" value="ETS82909.1"/>
    <property type="molecule type" value="Genomic_DNA"/>
</dbReference>
<dbReference type="Gene3D" id="1.50.10.10">
    <property type="match status" value="1"/>
</dbReference>
<dbReference type="GO" id="GO:0005975">
    <property type="term" value="P:carbohydrate metabolic process"/>
    <property type="evidence" value="ECO:0007669"/>
    <property type="project" value="InterPro"/>
</dbReference>
<dbReference type="GO" id="GO:0005886">
    <property type="term" value="C:plasma membrane"/>
    <property type="evidence" value="ECO:0007669"/>
    <property type="project" value="TreeGrafter"/>
</dbReference>
<proteinExistence type="predicted"/>
<sequence length="388" mass="43370">MAHHTAHHHRYFANPEELLTNFEEHKELLASLDRINVFNPPVHTCSTGWEFHGLYTGPTSVAYLFYRLSSVYPGLDLKDQSLLDWAKEYLDLGSRVDHKSPTPSHCGIANEILARLALSAAIEQETSFVEELCAYEPIINSSKDDGSNEWLYGRAGWLYLLRLCRAAFQQSGTKAETTLKLLNKTIDKTVSRILRVPQPWTWHGSQYLGAAHGTLSVITQVVLSRPTTAPPLQLLLSRVLDRQFESGNFPSSVPGSGHDRLVQFCHGGPGFVLSLRSLLPYFSGSLGDKMRLAIARAQFDVRERGVLRKEPCLCHGVAGNALALDDDESFRVFLSCMATNSMKKLGWMKEKTRNEESASLYTGEAGRAWVWAVAEMNLPRTCIGYNDL</sequence>
<keyword evidence="3" id="KW-1185">Reference proteome</keyword>